<evidence type="ECO:0000256" key="1">
    <source>
        <dbReference type="SAM" id="MobiDB-lite"/>
    </source>
</evidence>
<protein>
    <submittedName>
        <fullName evidence="2">Uncharacterized protein</fullName>
    </submittedName>
</protein>
<feature type="compositionally biased region" description="Basic and acidic residues" evidence="1">
    <location>
        <begin position="157"/>
        <end position="173"/>
    </location>
</feature>
<feature type="region of interest" description="Disordered" evidence="1">
    <location>
        <begin position="23"/>
        <end position="55"/>
    </location>
</feature>
<feature type="region of interest" description="Disordered" evidence="1">
    <location>
        <begin position="143"/>
        <end position="179"/>
    </location>
</feature>
<dbReference type="Proteomes" id="UP000188320">
    <property type="component" value="Unassembled WGS sequence"/>
</dbReference>
<evidence type="ECO:0000313" key="2">
    <source>
        <dbReference type="EMBL" id="OMH85319.1"/>
    </source>
</evidence>
<name>A0A1R1PWL5_ZANCU</name>
<proteinExistence type="predicted"/>
<organism evidence="2 3">
    <name type="scientific">Zancudomyces culisetae</name>
    <name type="common">Gut fungus</name>
    <name type="synonym">Smittium culisetae</name>
    <dbReference type="NCBI Taxonomy" id="1213189"/>
    <lineage>
        <taxon>Eukaryota</taxon>
        <taxon>Fungi</taxon>
        <taxon>Fungi incertae sedis</taxon>
        <taxon>Zoopagomycota</taxon>
        <taxon>Kickxellomycotina</taxon>
        <taxon>Harpellomycetes</taxon>
        <taxon>Harpellales</taxon>
        <taxon>Legeriomycetaceae</taxon>
        <taxon>Zancudomyces</taxon>
    </lineage>
</organism>
<evidence type="ECO:0000313" key="3">
    <source>
        <dbReference type="Proteomes" id="UP000188320"/>
    </source>
</evidence>
<feature type="compositionally biased region" description="Gly residues" evidence="1">
    <location>
        <begin position="147"/>
        <end position="156"/>
    </location>
</feature>
<dbReference type="EMBL" id="LSSK01000094">
    <property type="protein sequence ID" value="OMH85319.1"/>
    <property type="molecule type" value="Genomic_DNA"/>
</dbReference>
<sequence>MEAPRLEDIGHREWEEQSAISNWDDDFVFESPEKGTPKKKNKKGENNRKMEKKKQGKVYDVEKDVLEQIKVIEKLYQSCKELKRVREEIIESLRRVRGEDFFYGSQRSFAETVRSGGEKEPSEEEENLWEAWRQAEAFLLLSNNGYGNNGRGNGGRGGRDDGGVYGDRNEKIDFGQQLR</sequence>
<keyword evidence="3" id="KW-1185">Reference proteome</keyword>
<gene>
    <name evidence="2" type="ORF">AX774_g1125</name>
</gene>
<comment type="caution">
    <text evidence="2">The sequence shown here is derived from an EMBL/GenBank/DDBJ whole genome shotgun (WGS) entry which is preliminary data.</text>
</comment>
<accession>A0A1R1PWL5</accession>
<dbReference type="AlphaFoldDB" id="A0A1R1PWL5"/>
<reference evidence="3" key="1">
    <citation type="submission" date="2017-01" db="EMBL/GenBank/DDBJ databases">
        <authorList>
            <person name="Wang Y."/>
            <person name="White M."/>
            <person name="Kvist S."/>
            <person name="Moncalvo J.-M."/>
        </authorList>
    </citation>
    <scope>NUCLEOTIDE SEQUENCE [LARGE SCALE GENOMIC DNA]</scope>
    <source>
        <strain evidence="3">COL-18-3</strain>
    </source>
</reference>